<feature type="compositionally biased region" description="Basic and acidic residues" evidence="7">
    <location>
        <begin position="294"/>
        <end position="315"/>
    </location>
</feature>
<keyword evidence="9" id="KW-1185">Reference proteome</keyword>
<feature type="compositionally biased region" description="Polar residues" evidence="7">
    <location>
        <begin position="263"/>
        <end position="274"/>
    </location>
</feature>
<keyword evidence="2 8" id="KW-0812">Transmembrane</keyword>
<name>A0A6P8G015_CLUHA</name>
<dbReference type="PROSITE" id="PS01355">
    <property type="entry name" value="HEMATOPO_REC_S_F1"/>
    <property type="match status" value="1"/>
</dbReference>
<dbReference type="InterPro" id="IPR013783">
    <property type="entry name" value="Ig-like_fold"/>
</dbReference>
<dbReference type="GO" id="GO:0009897">
    <property type="term" value="C:external side of plasma membrane"/>
    <property type="evidence" value="ECO:0007669"/>
    <property type="project" value="TreeGrafter"/>
</dbReference>
<evidence type="ECO:0000256" key="2">
    <source>
        <dbReference type="ARBA" id="ARBA00022692"/>
    </source>
</evidence>
<evidence type="ECO:0000256" key="4">
    <source>
        <dbReference type="ARBA" id="ARBA00022989"/>
    </source>
</evidence>
<reference evidence="10 11" key="1">
    <citation type="submission" date="2025-04" db="UniProtKB">
        <authorList>
            <consortium name="RefSeq"/>
        </authorList>
    </citation>
    <scope>IDENTIFICATION</scope>
</reference>
<evidence type="ECO:0000313" key="11">
    <source>
        <dbReference type="RefSeq" id="XP_042565321.1"/>
    </source>
</evidence>
<dbReference type="InterPro" id="IPR036116">
    <property type="entry name" value="FN3_sf"/>
</dbReference>
<feature type="compositionally biased region" description="Basic and acidic residues" evidence="7">
    <location>
        <begin position="241"/>
        <end position="261"/>
    </location>
</feature>
<evidence type="ECO:0000313" key="10">
    <source>
        <dbReference type="RefSeq" id="XP_031433408.2"/>
    </source>
</evidence>
<dbReference type="Proteomes" id="UP000515152">
    <property type="component" value="Chromosome 12"/>
</dbReference>
<accession>A0A6P8G015</accession>
<dbReference type="Gene3D" id="2.60.40.10">
    <property type="entry name" value="Immunoglobulins"/>
    <property type="match status" value="1"/>
</dbReference>
<proteinExistence type="predicted"/>
<evidence type="ECO:0000256" key="7">
    <source>
        <dbReference type="SAM" id="MobiDB-lite"/>
    </source>
</evidence>
<dbReference type="PANTHER" id="PTHR23037:SF27">
    <property type="entry name" value="INTERLEUKIN-7 RECEPTOR SUBUNIT ALPHA"/>
    <property type="match status" value="1"/>
</dbReference>
<comment type="subcellular location">
    <subcellularLocation>
        <location evidence="1">Membrane</location>
        <topology evidence="1">Single-pass membrane protein</topology>
    </subcellularLocation>
</comment>
<dbReference type="InterPro" id="IPR003531">
    <property type="entry name" value="Hempt_rcpt_S_F1_CS"/>
</dbReference>
<dbReference type="SUPFAM" id="SSF49265">
    <property type="entry name" value="Fibronectin type III"/>
    <property type="match status" value="1"/>
</dbReference>
<dbReference type="OrthoDB" id="8611929at2759"/>
<dbReference type="GeneID" id="116222798"/>
<dbReference type="GO" id="GO:0046427">
    <property type="term" value="P:positive regulation of receptor signaling pathway via JAK-STAT"/>
    <property type="evidence" value="ECO:0007669"/>
    <property type="project" value="TreeGrafter"/>
</dbReference>
<keyword evidence="5 8" id="KW-0472">Membrane</keyword>
<evidence type="ECO:0000256" key="6">
    <source>
        <dbReference type="ARBA" id="ARBA00023170"/>
    </source>
</evidence>
<dbReference type="RefSeq" id="XP_042565321.1">
    <property type="nucleotide sequence ID" value="XM_042709387.1"/>
</dbReference>
<keyword evidence="3" id="KW-0732">Signal</keyword>
<dbReference type="GO" id="GO:0004896">
    <property type="term" value="F:cytokine receptor activity"/>
    <property type="evidence" value="ECO:0007669"/>
    <property type="project" value="InterPro"/>
</dbReference>
<feature type="transmembrane region" description="Helical" evidence="8">
    <location>
        <begin position="173"/>
        <end position="193"/>
    </location>
</feature>
<feature type="compositionally biased region" description="Polar residues" evidence="7">
    <location>
        <begin position="330"/>
        <end position="345"/>
    </location>
</feature>
<evidence type="ECO:0000256" key="3">
    <source>
        <dbReference type="ARBA" id="ARBA00022729"/>
    </source>
</evidence>
<sequence length="368" mass="41230">MLTIEHRFSSRILPLSLGEERNITWNGSRFTEKVYNILLIYQLIIHGNERPPMKMPQIVKLPAPQTVAATYLKSPGAVNISVGYRHDYVKSFNFEVRILDTTTSQDWTYESQYEPFMMEPDVTPGSEYSVKVRVKPEPGYFNGRWSDWSHTINFMVDKDIHIPRDEAQSENKVLLYIIIIAIITIVLLVVCLATRFRRKELKAYILPNVPHPKTTLVNMQKFNKSLLLSFSPETFNDIHIKGLDEDGEDKPLSPDGQERAGTRSHSPSQLSQVLLWQLPAGDGRPGGSQSTLQGKDRGSEDHGDTGDRGSEDHGDTGVASGGGVRLLSEAYTTADSGDSNPSSMSAHVPQRECKDEAYVTMSSLFKTQ</sequence>
<dbReference type="KEGG" id="char:116222798"/>
<gene>
    <name evidence="10 11" type="primary">il7r</name>
</gene>
<evidence type="ECO:0000256" key="1">
    <source>
        <dbReference type="ARBA" id="ARBA00004167"/>
    </source>
</evidence>
<dbReference type="PANTHER" id="PTHR23037">
    <property type="entry name" value="CYTOKINE RECEPTOR"/>
    <property type="match status" value="1"/>
</dbReference>
<keyword evidence="4 8" id="KW-1133">Transmembrane helix</keyword>
<dbReference type="AlphaFoldDB" id="A0A6P8G015"/>
<dbReference type="RefSeq" id="XP_031433408.2">
    <property type="nucleotide sequence ID" value="XM_031577548.2"/>
</dbReference>
<keyword evidence="6 10" id="KW-0675">Receptor</keyword>
<evidence type="ECO:0000256" key="5">
    <source>
        <dbReference type="ARBA" id="ARBA00023136"/>
    </source>
</evidence>
<organism evidence="9 10">
    <name type="scientific">Clupea harengus</name>
    <name type="common">Atlantic herring</name>
    <dbReference type="NCBI Taxonomy" id="7950"/>
    <lineage>
        <taxon>Eukaryota</taxon>
        <taxon>Metazoa</taxon>
        <taxon>Chordata</taxon>
        <taxon>Craniata</taxon>
        <taxon>Vertebrata</taxon>
        <taxon>Euteleostomi</taxon>
        <taxon>Actinopterygii</taxon>
        <taxon>Neopterygii</taxon>
        <taxon>Teleostei</taxon>
        <taxon>Clupei</taxon>
        <taxon>Clupeiformes</taxon>
        <taxon>Clupeoidei</taxon>
        <taxon>Clupeidae</taxon>
        <taxon>Clupea</taxon>
    </lineage>
</organism>
<dbReference type="CTD" id="3575"/>
<evidence type="ECO:0000256" key="8">
    <source>
        <dbReference type="SAM" id="Phobius"/>
    </source>
</evidence>
<protein>
    <submittedName>
        <fullName evidence="10 11">Interleukin-7 receptor subunit alpha isoform X1</fullName>
    </submittedName>
</protein>
<dbReference type="GO" id="GO:0030097">
    <property type="term" value="P:hemopoiesis"/>
    <property type="evidence" value="ECO:0007669"/>
    <property type="project" value="TreeGrafter"/>
</dbReference>
<feature type="region of interest" description="Disordered" evidence="7">
    <location>
        <begin position="241"/>
        <end position="352"/>
    </location>
</feature>
<evidence type="ECO:0000313" key="9">
    <source>
        <dbReference type="Proteomes" id="UP000515152"/>
    </source>
</evidence>